<dbReference type="Proteomes" id="UP001224775">
    <property type="component" value="Unassembled WGS sequence"/>
</dbReference>
<organism evidence="1 2">
    <name type="scientific">Skeletonema marinoi</name>
    <dbReference type="NCBI Taxonomy" id="267567"/>
    <lineage>
        <taxon>Eukaryota</taxon>
        <taxon>Sar</taxon>
        <taxon>Stramenopiles</taxon>
        <taxon>Ochrophyta</taxon>
        <taxon>Bacillariophyta</taxon>
        <taxon>Coscinodiscophyceae</taxon>
        <taxon>Thalassiosirophycidae</taxon>
        <taxon>Thalassiosirales</taxon>
        <taxon>Skeletonemataceae</taxon>
        <taxon>Skeletonema</taxon>
        <taxon>Skeletonema marinoi-dohrnii complex</taxon>
    </lineage>
</organism>
<sequence length="168" mass="19560">MTKLMQAARDQGLPASIIQLSFLKIGVSFQSTGATNIFCVNNLVSARLYSSTKSRGQVDEKRHWGIEQNEAQVLYLSTYWGVDNTDHMINNTNVRYITWKYWHAPYQHAKAMGIIAAYDVYNECCDGLLNPSWKVDQKNRMTFTIFRQMLGQQMLEYDPRKRCYVSRR</sequence>
<proteinExistence type="predicted"/>
<reference evidence="1" key="1">
    <citation type="submission" date="2023-06" db="EMBL/GenBank/DDBJ databases">
        <title>Survivors Of The Sea: Transcriptome response of Skeletonema marinoi to long-term dormancy.</title>
        <authorList>
            <person name="Pinder M.I.M."/>
            <person name="Kourtchenko O."/>
            <person name="Robertson E.K."/>
            <person name="Larsson T."/>
            <person name="Maumus F."/>
            <person name="Osuna-Cruz C.M."/>
            <person name="Vancaester E."/>
            <person name="Stenow R."/>
            <person name="Vandepoele K."/>
            <person name="Ploug H."/>
            <person name="Bruchert V."/>
            <person name="Godhe A."/>
            <person name="Topel M."/>
        </authorList>
    </citation>
    <scope>NUCLEOTIDE SEQUENCE</scope>
    <source>
        <strain evidence="1">R05AC</strain>
    </source>
</reference>
<dbReference type="EMBL" id="JATAAI010000035">
    <property type="protein sequence ID" value="KAK1735042.1"/>
    <property type="molecule type" value="Genomic_DNA"/>
</dbReference>
<evidence type="ECO:0000313" key="2">
    <source>
        <dbReference type="Proteomes" id="UP001224775"/>
    </source>
</evidence>
<accession>A0AAD9D5Y8</accession>
<dbReference type="AlphaFoldDB" id="A0AAD9D5Y8"/>
<comment type="caution">
    <text evidence="1">The sequence shown here is derived from an EMBL/GenBank/DDBJ whole genome shotgun (WGS) entry which is preliminary data.</text>
</comment>
<keyword evidence="2" id="KW-1185">Reference proteome</keyword>
<protein>
    <submittedName>
        <fullName evidence="1">Uncharacterized protein</fullName>
    </submittedName>
</protein>
<evidence type="ECO:0000313" key="1">
    <source>
        <dbReference type="EMBL" id="KAK1735042.1"/>
    </source>
</evidence>
<name>A0AAD9D5Y8_9STRA</name>
<gene>
    <name evidence="1" type="ORF">QTG54_014108</name>
</gene>